<dbReference type="EMBL" id="JAATIP010000131">
    <property type="protein sequence ID" value="KAF4369059.1"/>
    <property type="molecule type" value="Genomic_DNA"/>
</dbReference>
<dbReference type="Proteomes" id="UP000525078">
    <property type="component" value="Unassembled WGS sequence"/>
</dbReference>
<dbReference type="AlphaFoldDB" id="A0A7J6FGS3"/>
<gene>
    <name evidence="1" type="ORF">F8388_013388</name>
</gene>
<name>A0A7J6FGS3_CANSA</name>
<comment type="caution">
    <text evidence="1">The sequence shown here is derived from an EMBL/GenBank/DDBJ whole genome shotgun (WGS) entry which is preliminary data.</text>
</comment>
<organism evidence="1 2">
    <name type="scientific">Cannabis sativa</name>
    <name type="common">Hemp</name>
    <name type="synonym">Marijuana</name>
    <dbReference type="NCBI Taxonomy" id="3483"/>
    <lineage>
        <taxon>Eukaryota</taxon>
        <taxon>Viridiplantae</taxon>
        <taxon>Streptophyta</taxon>
        <taxon>Embryophyta</taxon>
        <taxon>Tracheophyta</taxon>
        <taxon>Spermatophyta</taxon>
        <taxon>Magnoliopsida</taxon>
        <taxon>eudicotyledons</taxon>
        <taxon>Gunneridae</taxon>
        <taxon>Pentapetalae</taxon>
        <taxon>rosids</taxon>
        <taxon>fabids</taxon>
        <taxon>Rosales</taxon>
        <taxon>Cannabaceae</taxon>
        <taxon>Cannabis</taxon>
    </lineage>
</organism>
<proteinExistence type="predicted"/>
<evidence type="ECO:0000313" key="1">
    <source>
        <dbReference type="EMBL" id="KAF4369059.1"/>
    </source>
</evidence>
<dbReference type="InterPro" id="IPR045864">
    <property type="entry name" value="aa-tRNA-synth_II/BPL/LPL"/>
</dbReference>
<sequence length="75" mass="8489">MVANKMKGKLEPSERQKLIEQDVPIGGEDCAIIRKMIVSPREFSFPVKDHQKLGKELDLLDFDLALVVPLMIVNL</sequence>
<evidence type="ECO:0000313" key="2">
    <source>
        <dbReference type="Proteomes" id="UP000525078"/>
    </source>
</evidence>
<protein>
    <submittedName>
        <fullName evidence="1">Uncharacterized protein</fullName>
    </submittedName>
</protein>
<accession>A0A7J6FGS3</accession>
<reference evidence="1 2" key="1">
    <citation type="journal article" date="2020" name="bioRxiv">
        <title>Sequence and annotation of 42 cannabis genomes reveals extensive copy number variation in cannabinoid synthesis and pathogen resistance genes.</title>
        <authorList>
            <person name="Mckernan K.J."/>
            <person name="Helbert Y."/>
            <person name="Kane L.T."/>
            <person name="Ebling H."/>
            <person name="Zhang L."/>
            <person name="Liu B."/>
            <person name="Eaton Z."/>
            <person name="Mclaughlin S."/>
            <person name="Kingan S."/>
            <person name="Baybayan P."/>
            <person name="Concepcion G."/>
            <person name="Jordan M."/>
            <person name="Riva A."/>
            <person name="Barbazuk W."/>
            <person name="Harkins T."/>
        </authorList>
    </citation>
    <scope>NUCLEOTIDE SEQUENCE [LARGE SCALE GENOMIC DNA]</scope>
    <source>
        <strain evidence="2">cv. Jamaican Lion 4</strain>
        <tissue evidence="1">Leaf</tissue>
    </source>
</reference>
<dbReference type="Gene3D" id="3.30.930.10">
    <property type="entry name" value="Bira Bifunctional Protein, Domain 2"/>
    <property type="match status" value="1"/>
</dbReference>